<evidence type="ECO:0000313" key="2">
    <source>
        <dbReference type="Proteomes" id="UP000680865"/>
    </source>
</evidence>
<evidence type="ECO:0000313" key="1">
    <source>
        <dbReference type="EMBL" id="GIM75603.1"/>
    </source>
</evidence>
<gene>
    <name evidence="1" type="ORF">Aco04nite_46180</name>
</gene>
<dbReference type="AlphaFoldDB" id="A0A919SRJ9"/>
<protein>
    <submittedName>
        <fullName evidence="1">Uncharacterized protein</fullName>
    </submittedName>
</protein>
<sequence>MIRADELTVVHHDDTVSIFTDVTYMLSRDGLTVVTASGDEQAFAGHDVLTVHAHCVHE</sequence>
<keyword evidence="2" id="KW-1185">Reference proteome</keyword>
<reference evidence="1" key="1">
    <citation type="submission" date="2021-03" db="EMBL/GenBank/DDBJ databases">
        <title>Whole genome shotgun sequence of Actinoplanes consettensis NBRC 14913.</title>
        <authorList>
            <person name="Komaki H."/>
            <person name="Tamura T."/>
        </authorList>
    </citation>
    <scope>NUCLEOTIDE SEQUENCE</scope>
    <source>
        <strain evidence="1">NBRC 14913</strain>
    </source>
</reference>
<dbReference type="Proteomes" id="UP000680865">
    <property type="component" value="Unassembled WGS sequence"/>
</dbReference>
<dbReference type="EMBL" id="BOQP01000024">
    <property type="protein sequence ID" value="GIM75603.1"/>
    <property type="molecule type" value="Genomic_DNA"/>
</dbReference>
<comment type="caution">
    <text evidence="1">The sequence shown here is derived from an EMBL/GenBank/DDBJ whole genome shotgun (WGS) entry which is preliminary data.</text>
</comment>
<proteinExistence type="predicted"/>
<accession>A0A919SRJ9</accession>
<organism evidence="1 2">
    <name type="scientific">Winogradskya consettensis</name>
    <dbReference type="NCBI Taxonomy" id="113560"/>
    <lineage>
        <taxon>Bacteria</taxon>
        <taxon>Bacillati</taxon>
        <taxon>Actinomycetota</taxon>
        <taxon>Actinomycetes</taxon>
        <taxon>Micromonosporales</taxon>
        <taxon>Micromonosporaceae</taxon>
        <taxon>Winogradskya</taxon>
    </lineage>
</organism>
<name>A0A919SRJ9_9ACTN</name>